<dbReference type="EMBL" id="CP073355">
    <property type="protein sequence ID" value="URA10016.1"/>
    <property type="molecule type" value="Genomic_DNA"/>
</dbReference>
<dbReference type="CDD" id="cd00609">
    <property type="entry name" value="AAT_like"/>
    <property type="match status" value="1"/>
</dbReference>
<dbReference type="InterPro" id="IPR015422">
    <property type="entry name" value="PyrdxlP-dep_Trfase_small"/>
</dbReference>
<dbReference type="AlphaFoldDB" id="A0AAX3BCW5"/>
<evidence type="ECO:0000313" key="2">
    <source>
        <dbReference type="EMBL" id="URA10016.1"/>
    </source>
</evidence>
<dbReference type="KEGG" id="taqu:KDW03_11120"/>
<dbReference type="PANTHER" id="PTHR43799">
    <property type="entry name" value="AMINOTRANSFERASE, PUTATIVE-RELATED"/>
    <property type="match status" value="1"/>
</dbReference>
<dbReference type="Proteomes" id="UP001056539">
    <property type="component" value="Chromosome"/>
</dbReference>
<dbReference type="PANTHER" id="PTHR43799:SF1">
    <property type="entry name" value="ASPARTATE AMINOTRANSFERASE"/>
    <property type="match status" value="1"/>
</dbReference>
<dbReference type="RefSeq" id="WP_271435146.1">
    <property type="nucleotide sequence ID" value="NZ_CP073355.1"/>
</dbReference>
<reference evidence="2" key="2">
    <citation type="submission" date="2022-06" db="EMBL/GenBank/DDBJ databases">
        <title>Thermospira aquatica gen. nov., sp. nov.</title>
        <authorList>
            <person name="Ben Ali Gam Z."/>
            <person name="Labat M."/>
        </authorList>
    </citation>
    <scope>NUCLEOTIDE SEQUENCE</scope>
    <source>
        <strain evidence="2">F1F22</strain>
    </source>
</reference>
<name>A0AAX3BCW5_9SPIR</name>
<keyword evidence="3" id="KW-1185">Reference proteome</keyword>
<evidence type="ECO:0000256" key="1">
    <source>
        <dbReference type="SAM" id="Coils"/>
    </source>
</evidence>
<dbReference type="GO" id="GO:0004069">
    <property type="term" value="F:L-aspartate:2-oxoglutarate aminotransferase activity"/>
    <property type="evidence" value="ECO:0007669"/>
    <property type="project" value="InterPro"/>
</dbReference>
<sequence>MDSLLPSNLYELSREEKNHLLQKLETQYKSIQEEKLHLDITRGKPSPEQLDLSLPMLSILDEKHYQSENHTDCRNYGVLDGLPEMKKLFGEILDIPHENIFVGGNSSLNLMYDVLVQAMLYGLPGGTKPWKDEKISFLCPVPGYDRHFAILEHLGIEMIPIRLNEDGPNMESVLSLVERNPSIKGIFCVPKYSNPTGITYSDEVVKAFCTMKPAAPDFRVFWDNAYAIHDIESPGERLLNVFAEAQQHHCTDRFYIFTSTSKISFAGGGVACIATGEKNLKALKKHYSIQTIGYDKLNQLRHVLFFKDRKTIENHMKKHAEILKPKKDIVVNTLQKYFSNLGVVQWTNPRGGYFVCLETLPGCASKVVTLAHEAGVKLTPAGSTHPYNKDPKDTTIRIAFSYPSTKDIQKAMEVVSLCIALASLQTMLGQK</sequence>
<keyword evidence="2" id="KW-0808">Transferase</keyword>
<gene>
    <name evidence="2" type="ORF">KDW03_11120</name>
</gene>
<evidence type="ECO:0000313" key="3">
    <source>
        <dbReference type="Proteomes" id="UP001056539"/>
    </source>
</evidence>
<dbReference type="Gene3D" id="3.90.1150.10">
    <property type="entry name" value="Aspartate Aminotransferase, domain 1"/>
    <property type="match status" value="1"/>
</dbReference>
<dbReference type="InterPro" id="IPR024551">
    <property type="entry name" value="AspAT_Ic"/>
</dbReference>
<keyword evidence="1" id="KW-0175">Coiled coil</keyword>
<dbReference type="InterPro" id="IPR015421">
    <property type="entry name" value="PyrdxlP-dep_Trfase_major"/>
</dbReference>
<dbReference type="SUPFAM" id="SSF53383">
    <property type="entry name" value="PLP-dependent transferases"/>
    <property type="match status" value="1"/>
</dbReference>
<keyword evidence="2" id="KW-0032">Aminotransferase</keyword>
<reference evidence="2" key="1">
    <citation type="submission" date="2021-04" db="EMBL/GenBank/DDBJ databases">
        <authorList>
            <person name="Postec A."/>
        </authorList>
    </citation>
    <scope>NUCLEOTIDE SEQUENCE</scope>
    <source>
        <strain evidence="2">F1F22</strain>
    </source>
</reference>
<dbReference type="Gene3D" id="3.40.640.10">
    <property type="entry name" value="Type I PLP-dependent aspartate aminotransferase-like (Major domain)"/>
    <property type="match status" value="1"/>
</dbReference>
<organism evidence="2 3">
    <name type="scientific">Thermospira aquatica</name>
    <dbReference type="NCBI Taxonomy" id="2828656"/>
    <lineage>
        <taxon>Bacteria</taxon>
        <taxon>Pseudomonadati</taxon>
        <taxon>Spirochaetota</taxon>
        <taxon>Spirochaetia</taxon>
        <taxon>Brevinematales</taxon>
        <taxon>Thermospiraceae</taxon>
        <taxon>Thermospira</taxon>
    </lineage>
</organism>
<accession>A0AAX3BCW5</accession>
<dbReference type="Pfam" id="PF12897">
    <property type="entry name" value="Asp_aminotransf"/>
    <property type="match status" value="1"/>
</dbReference>
<dbReference type="InterPro" id="IPR015424">
    <property type="entry name" value="PyrdxlP-dep_Trfase"/>
</dbReference>
<proteinExistence type="predicted"/>
<feature type="coiled-coil region" evidence="1">
    <location>
        <begin position="14"/>
        <end position="41"/>
    </location>
</feature>
<protein>
    <submittedName>
        <fullName evidence="2">Aminotransferase</fullName>
    </submittedName>
</protein>